<proteinExistence type="predicted"/>
<evidence type="ECO:0000313" key="1">
    <source>
        <dbReference type="EMBL" id="AKA80742.1"/>
    </source>
</evidence>
<organism evidence="1 2">
    <name type="scientific">Pseudomonas synxantha</name>
    <dbReference type="NCBI Taxonomy" id="47883"/>
    <lineage>
        <taxon>Bacteria</taxon>
        <taxon>Pseudomonadati</taxon>
        <taxon>Pseudomonadota</taxon>
        <taxon>Gammaproteobacteria</taxon>
        <taxon>Pseudomonadales</taxon>
        <taxon>Pseudomonadaceae</taxon>
        <taxon>Pseudomonas</taxon>
    </lineage>
</organism>
<protein>
    <submittedName>
        <fullName evidence="1">Uncharacterized protein</fullName>
    </submittedName>
</protein>
<reference evidence="1 2" key="1">
    <citation type="journal article" date="2015" name="Genome Announc.">
        <title>Complete Genome Sequence of Biocontrol Strain Pseudomonas fluorescens LBUM223.</title>
        <authorList>
            <person name="Roquigny R."/>
            <person name="Arseneault T."/>
            <person name="Gadkar V.J."/>
            <person name="Novinscak A."/>
            <person name="Joly D.L."/>
            <person name="Filion M."/>
        </authorList>
    </citation>
    <scope>NUCLEOTIDE SEQUENCE [LARGE SCALE GENOMIC DNA]</scope>
    <source>
        <strain evidence="1 2">LBUM223</strain>
    </source>
</reference>
<dbReference type="EMBL" id="CP011117">
    <property type="protein sequence ID" value="AKA80742.1"/>
    <property type="molecule type" value="Genomic_DNA"/>
</dbReference>
<dbReference type="Proteomes" id="UP000033099">
    <property type="component" value="Chromosome"/>
</dbReference>
<evidence type="ECO:0000313" key="2">
    <source>
        <dbReference type="Proteomes" id="UP000033099"/>
    </source>
</evidence>
<gene>
    <name evidence="1" type="ORF">VO64_0196</name>
</gene>
<dbReference type="KEGG" id="pfb:VO64_0196"/>
<name>A0AAU8TS20_9PSED</name>
<accession>A0AAU8TS20</accession>
<dbReference type="AlphaFoldDB" id="A0AAU8TS20"/>
<sequence length="45" mass="4807">MYSRFAYCSGTSIDEDMLAGSQLGLVYKPVPGSYTWGAQAGSVLE</sequence>